<name>U1WTH4_ANEAE</name>
<evidence type="ECO:0000313" key="1">
    <source>
        <dbReference type="EMBL" id="ERI05970.1"/>
    </source>
</evidence>
<dbReference type="Proteomes" id="UP000016511">
    <property type="component" value="Unassembled WGS sequence"/>
</dbReference>
<protein>
    <submittedName>
        <fullName evidence="1">Uncharacterized protein</fullName>
    </submittedName>
</protein>
<accession>U1WTH4</accession>
<keyword evidence="2" id="KW-1185">Reference proteome</keyword>
<organism evidence="1 2">
    <name type="scientific">Aneurinibacillus aneurinilyticus ATCC 12856</name>
    <dbReference type="NCBI Taxonomy" id="649747"/>
    <lineage>
        <taxon>Bacteria</taxon>
        <taxon>Bacillati</taxon>
        <taxon>Bacillota</taxon>
        <taxon>Bacilli</taxon>
        <taxon>Bacillales</taxon>
        <taxon>Paenibacillaceae</taxon>
        <taxon>Aneurinibacillus group</taxon>
        <taxon>Aneurinibacillus</taxon>
    </lineage>
</organism>
<reference evidence="1 2" key="1">
    <citation type="submission" date="2013-08" db="EMBL/GenBank/DDBJ databases">
        <authorList>
            <person name="Weinstock G."/>
            <person name="Sodergren E."/>
            <person name="Wylie T."/>
            <person name="Fulton L."/>
            <person name="Fulton R."/>
            <person name="Fronick C."/>
            <person name="O'Laughlin M."/>
            <person name="Godfrey J."/>
            <person name="Miner T."/>
            <person name="Herter B."/>
            <person name="Appelbaum E."/>
            <person name="Cordes M."/>
            <person name="Lek S."/>
            <person name="Wollam A."/>
            <person name="Pepin K.H."/>
            <person name="Palsikar V.B."/>
            <person name="Mitreva M."/>
            <person name="Wilson R.K."/>
        </authorList>
    </citation>
    <scope>NUCLEOTIDE SEQUENCE [LARGE SCALE GENOMIC DNA]</scope>
    <source>
        <strain evidence="1 2">ATCC 12856</strain>
    </source>
</reference>
<evidence type="ECO:0000313" key="2">
    <source>
        <dbReference type="Proteomes" id="UP000016511"/>
    </source>
</evidence>
<dbReference type="EMBL" id="AWSJ01000340">
    <property type="protein sequence ID" value="ERI05970.1"/>
    <property type="molecule type" value="Genomic_DNA"/>
</dbReference>
<dbReference type="PATRIC" id="fig|649747.3.peg.4885"/>
<proteinExistence type="predicted"/>
<gene>
    <name evidence="1" type="ORF">HMPREF0083_05436</name>
</gene>
<dbReference type="AlphaFoldDB" id="U1WTH4"/>
<sequence>MLWTLPLLLIYHYNRVGKHKKGVEYVGKGNRRSYNMVRQFLRRMFAGRKNDEEHETRPEHIAAESYENDMEMTKEVEPEPALPFETAAKNKELEVPRAEPRIYTITRDKIEHHSYKEMMNLVEEILEQVELGLRSEGRLQLRLSPELIEETDEFFAKRIGKYIEGAERETYDATAFFDWQDKETARIYRTYVLPAHPEKQQTFMQGRLVMIYDTCEALAWDARQIAKAFAEAVHWELTDEDFRRFEKSMETISQRLQGEGNDLLAEQQKYEVDGQPSSEKEDEFAHITPIQISREEVENENIAKLASFFDRTLSDPKQILEKKGGLVFSFYGFSGELEDVMGDEAVNVWASRLVEQYPYVFYFLNDQYVPMTRFVTSMVVKSRVEGDAIVYDEQELEEFVGFIGGALTRIAEWTEEDPRQVIEEFEQKLFS</sequence>
<dbReference type="HOGENOM" id="CLU_635604_0_0_9"/>
<comment type="caution">
    <text evidence="1">The sequence shown here is derived from an EMBL/GenBank/DDBJ whole genome shotgun (WGS) entry which is preliminary data.</text>
</comment>